<keyword evidence="9 10" id="KW-0472">Membrane</keyword>
<dbReference type="PANTHER" id="PTHR45624:SF6">
    <property type="entry name" value="SOLUTE CARRIER FAMILY 25 MEMBER 45"/>
    <property type="match status" value="1"/>
</dbReference>
<dbReference type="InterPro" id="IPR050567">
    <property type="entry name" value="Mitochondrial_Carrier"/>
</dbReference>
<dbReference type="GO" id="GO:0005743">
    <property type="term" value="C:mitochondrial inner membrane"/>
    <property type="evidence" value="ECO:0007669"/>
    <property type="project" value="UniProtKB-SubCell"/>
</dbReference>
<dbReference type="SUPFAM" id="SSF103506">
    <property type="entry name" value="Mitochondrial carrier"/>
    <property type="match status" value="1"/>
</dbReference>
<keyword evidence="8" id="KW-0496">Mitochondrion</keyword>
<dbReference type="GeneTree" id="ENSGT00940000161002"/>
<dbReference type="RefSeq" id="XP_040049303.1">
    <property type="nucleotide sequence ID" value="XM_040193369.1"/>
</dbReference>
<organism evidence="12 13">
    <name type="scientific">Gasterosteus aculeatus aculeatus</name>
    <name type="common">three-spined stickleback</name>
    <dbReference type="NCBI Taxonomy" id="481459"/>
    <lineage>
        <taxon>Eukaryota</taxon>
        <taxon>Metazoa</taxon>
        <taxon>Chordata</taxon>
        <taxon>Craniata</taxon>
        <taxon>Vertebrata</taxon>
        <taxon>Euteleostomi</taxon>
        <taxon>Actinopterygii</taxon>
        <taxon>Neopterygii</taxon>
        <taxon>Teleostei</taxon>
        <taxon>Neoteleostei</taxon>
        <taxon>Acanthomorphata</taxon>
        <taxon>Eupercaria</taxon>
        <taxon>Perciformes</taxon>
        <taxon>Cottioidei</taxon>
        <taxon>Gasterosteales</taxon>
        <taxon>Gasterosteidae</taxon>
        <taxon>Gasterosteus</taxon>
    </lineage>
</organism>
<evidence type="ECO:0000256" key="11">
    <source>
        <dbReference type="RuleBase" id="RU000488"/>
    </source>
</evidence>
<reference evidence="12 13" key="1">
    <citation type="journal article" date="2021" name="G3 (Bethesda)">
        <title>Improved contiguity of the threespine stickleback genome using long-read sequencing.</title>
        <authorList>
            <person name="Nath S."/>
            <person name="Shaw D.E."/>
            <person name="White M.A."/>
        </authorList>
    </citation>
    <scope>NUCLEOTIDE SEQUENCE [LARGE SCALE GENOMIC DNA]</scope>
    <source>
        <strain evidence="12 13">Lake Benthic</strain>
    </source>
</reference>
<evidence type="ECO:0000256" key="9">
    <source>
        <dbReference type="ARBA" id="ARBA00023136"/>
    </source>
</evidence>
<dbReference type="PRINTS" id="PR00926">
    <property type="entry name" value="MITOCARRIER"/>
</dbReference>
<dbReference type="InterPro" id="IPR023395">
    <property type="entry name" value="MCP_dom_sf"/>
</dbReference>
<evidence type="ECO:0000256" key="8">
    <source>
        <dbReference type="ARBA" id="ARBA00023128"/>
    </source>
</evidence>
<evidence type="ECO:0000256" key="5">
    <source>
        <dbReference type="ARBA" id="ARBA00022737"/>
    </source>
</evidence>
<evidence type="ECO:0000256" key="7">
    <source>
        <dbReference type="ARBA" id="ARBA00022989"/>
    </source>
</evidence>
<evidence type="ECO:0000256" key="4">
    <source>
        <dbReference type="ARBA" id="ARBA00022692"/>
    </source>
</evidence>
<comment type="subcellular location">
    <subcellularLocation>
        <location evidence="1">Mitochondrion inner membrane</location>
        <topology evidence="1">Multi-pass membrane protein</topology>
    </subcellularLocation>
</comment>
<dbReference type="PANTHER" id="PTHR45624">
    <property type="entry name" value="MITOCHONDRIAL BASIC AMINO ACIDS TRANSPORTER-RELATED"/>
    <property type="match status" value="1"/>
</dbReference>
<reference evidence="12" key="2">
    <citation type="submission" date="2025-08" db="UniProtKB">
        <authorList>
            <consortium name="Ensembl"/>
        </authorList>
    </citation>
    <scope>IDENTIFICATION</scope>
</reference>
<feature type="repeat" description="Solcar" evidence="10">
    <location>
        <begin position="220"/>
        <end position="307"/>
    </location>
</feature>
<evidence type="ECO:0000256" key="6">
    <source>
        <dbReference type="ARBA" id="ARBA00022792"/>
    </source>
</evidence>
<keyword evidence="4 10" id="KW-0812">Transmembrane</keyword>
<dbReference type="GO" id="GO:0022857">
    <property type="term" value="F:transmembrane transporter activity"/>
    <property type="evidence" value="ECO:0007669"/>
    <property type="project" value="TreeGrafter"/>
</dbReference>
<accession>A0AAQ4S589</accession>
<dbReference type="Proteomes" id="UP000007635">
    <property type="component" value="Chromosome XII"/>
</dbReference>
<protein>
    <recommendedName>
        <fullName evidence="14">Solute carrier family 25 member 45</fullName>
    </recommendedName>
</protein>
<feature type="repeat" description="Solcar" evidence="10">
    <location>
        <begin position="126"/>
        <end position="212"/>
    </location>
</feature>
<feature type="repeat" description="Solcar" evidence="10">
    <location>
        <begin position="28"/>
        <end position="111"/>
    </location>
</feature>
<proteinExistence type="inferred from homology"/>
<evidence type="ECO:0008006" key="14">
    <source>
        <dbReference type="Google" id="ProtNLM"/>
    </source>
</evidence>
<evidence type="ECO:0000313" key="12">
    <source>
        <dbReference type="Ensembl" id="ENSGACP00000069591.1"/>
    </source>
</evidence>
<dbReference type="InterPro" id="IPR018108">
    <property type="entry name" value="MCP_transmembrane"/>
</dbReference>
<dbReference type="FunFam" id="1.50.40.10:FF:000049">
    <property type="entry name" value="Solute carrier family 25 member 45"/>
    <property type="match status" value="1"/>
</dbReference>
<evidence type="ECO:0000256" key="1">
    <source>
        <dbReference type="ARBA" id="ARBA00004448"/>
    </source>
</evidence>
<dbReference type="KEGG" id="gat:120829340"/>
<evidence type="ECO:0000256" key="10">
    <source>
        <dbReference type="PROSITE-ProRule" id="PRU00282"/>
    </source>
</evidence>
<sequence>MYADIEGKRITLSTSILKEQRVCHIVQGMPFMEFIAGSLSGALGLAVGHPLDTVKVRLQAQSVYTGIFHCMSKTYSKEGLHGFFKGMAFPVLTTGITNSVVFGSYSNALDHLTQSQQGGRGHGKAASAAQVFTAGCFSGLMQVGAYAPIDLVKVRLQNQTGVGRYRGPVHCVAVILREEGPRGLFRGGLAVALRDVPCYGLYFLPYEVTRKALTRSGEEPGTFATIMAGGLAGVVTWSFATPMDVVKARLQMSGAGGREYRGVLHCIAASYREEGLRVFYKGLLLNSLRAFPVNAVTFLSYESLMSLYCPPPR</sequence>
<reference evidence="12" key="3">
    <citation type="submission" date="2025-09" db="UniProtKB">
        <authorList>
            <consortium name="Ensembl"/>
        </authorList>
    </citation>
    <scope>IDENTIFICATION</scope>
</reference>
<dbReference type="AlphaFoldDB" id="A0AAQ4S589"/>
<dbReference type="Ensembl" id="ENSGACT00000041856.1">
    <property type="protein sequence ID" value="ENSGACP00000069591.1"/>
    <property type="gene ID" value="ENSGACG00000005412.2"/>
</dbReference>
<evidence type="ECO:0000256" key="2">
    <source>
        <dbReference type="ARBA" id="ARBA00006375"/>
    </source>
</evidence>
<evidence type="ECO:0000313" key="13">
    <source>
        <dbReference type="Proteomes" id="UP000007635"/>
    </source>
</evidence>
<evidence type="ECO:0000256" key="3">
    <source>
        <dbReference type="ARBA" id="ARBA00022448"/>
    </source>
</evidence>
<keyword evidence="7" id="KW-1133">Transmembrane helix</keyword>
<keyword evidence="13" id="KW-1185">Reference proteome</keyword>
<keyword evidence="6" id="KW-0999">Mitochondrion inner membrane</keyword>
<keyword evidence="5" id="KW-0677">Repeat</keyword>
<dbReference type="Pfam" id="PF00153">
    <property type="entry name" value="Mito_carr"/>
    <property type="match status" value="3"/>
</dbReference>
<dbReference type="InterPro" id="IPR002067">
    <property type="entry name" value="MCP"/>
</dbReference>
<dbReference type="Gene3D" id="1.50.40.10">
    <property type="entry name" value="Mitochondrial carrier domain"/>
    <property type="match status" value="1"/>
</dbReference>
<dbReference type="PROSITE" id="PS50920">
    <property type="entry name" value="SOLCAR"/>
    <property type="match status" value="3"/>
</dbReference>
<dbReference type="GeneID" id="120829340"/>
<comment type="similarity">
    <text evidence="2 11">Belongs to the mitochondrial carrier (TC 2.A.29) family.</text>
</comment>
<keyword evidence="3 11" id="KW-0813">Transport</keyword>
<name>A0AAQ4S589_GASAC</name>